<dbReference type="Gene3D" id="2.80.10.50">
    <property type="match status" value="1"/>
</dbReference>
<protein>
    <recommendedName>
        <fullName evidence="3">Ricin B lectin domain-containing protein</fullName>
    </recommendedName>
</protein>
<dbReference type="PROSITE" id="PS51257">
    <property type="entry name" value="PROKAR_LIPOPROTEIN"/>
    <property type="match status" value="1"/>
</dbReference>
<feature type="chain" id="PRO_5040765462" description="Ricin B lectin domain-containing protein" evidence="2">
    <location>
        <begin position="21"/>
        <end position="190"/>
    </location>
</feature>
<evidence type="ECO:0000256" key="1">
    <source>
        <dbReference type="SAM" id="MobiDB-lite"/>
    </source>
</evidence>
<feature type="region of interest" description="Disordered" evidence="1">
    <location>
        <begin position="147"/>
        <end position="172"/>
    </location>
</feature>
<dbReference type="AlphaFoldDB" id="A0A9W9DCR1"/>
<comment type="caution">
    <text evidence="4">The sequence shown here is derived from an EMBL/GenBank/DDBJ whole genome shotgun (WGS) entry which is preliminary data.</text>
</comment>
<feature type="domain" description="Ricin B lectin" evidence="3">
    <location>
        <begin position="60"/>
        <end position="139"/>
    </location>
</feature>
<evidence type="ECO:0000313" key="4">
    <source>
        <dbReference type="EMBL" id="KAJ4412724.1"/>
    </source>
</evidence>
<accession>A0A9W9DCR1</accession>
<evidence type="ECO:0000313" key="5">
    <source>
        <dbReference type="Proteomes" id="UP001140510"/>
    </source>
</evidence>
<name>A0A9W9DCR1_9PLEO</name>
<keyword evidence="2" id="KW-0732">Signal</keyword>
<dbReference type="InterPro" id="IPR035992">
    <property type="entry name" value="Ricin_B-like_lectins"/>
</dbReference>
<evidence type="ECO:0000259" key="3">
    <source>
        <dbReference type="Pfam" id="PF14200"/>
    </source>
</evidence>
<feature type="compositionally biased region" description="Basic and acidic residues" evidence="1">
    <location>
        <begin position="150"/>
        <end position="163"/>
    </location>
</feature>
<feature type="signal peptide" evidence="2">
    <location>
        <begin position="1"/>
        <end position="20"/>
    </location>
</feature>
<proteinExistence type="predicted"/>
<keyword evidence="5" id="KW-1185">Reference proteome</keyword>
<dbReference type="OrthoDB" id="9986966at2759"/>
<evidence type="ECO:0000256" key="2">
    <source>
        <dbReference type="SAM" id="SignalP"/>
    </source>
</evidence>
<dbReference type="Proteomes" id="UP001140510">
    <property type="component" value="Unassembled WGS sequence"/>
</dbReference>
<dbReference type="Pfam" id="PF14200">
    <property type="entry name" value="RicinB_lectin_2"/>
    <property type="match status" value="1"/>
</dbReference>
<dbReference type="InterPro" id="IPR000772">
    <property type="entry name" value="Ricin_B_lectin"/>
</dbReference>
<dbReference type="EMBL" id="JAPEVA010000002">
    <property type="protein sequence ID" value="KAJ4412724.1"/>
    <property type="molecule type" value="Genomic_DNA"/>
</dbReference>
<dbReference type="SUPFAM" id="SSF50370">
    <property type="entry name" value="Ricin B-like lectins"/>
    <property type="match status" value="1"/>
</dbReference>
<reference evidence="4" key="1">
    <citation type="submission" date="2022-10" db="EMBL/GenBank/DDBJ databases">
        <title>Tapping the CABI collections for fungal endophytes: first genome assemblies for Collariella, Neodidymelliopsis, Ascochyta clinopodiicola, Didymella pomorum, Didymosphaeria variabile, Neocosmospora piperis and Neocucurbitaria cava.</title>
        <authorList>
            <person name="Hill R."/>
        </authorList>
    </citation>
    <scope>NUCLEOTIDE SEQUENCE</scope>
    <source>
        <strain evidence="4">IMI 355091</strain>
    </source>
</reference>
<gene>
    <name evidence="4" type="ORF">N0V91_000486</name>
</gene>
<organism evidence="4 5">
    <name type="scientific">Didymella pomorum</name>
    <dbReference type="NCBI Taxonomy" id="749634"/>
    <lineage>
        <taxon>Eukaryota</taxon>
        <taxon>Fungi</taxon>
        <taxon>Dikarya</taxon>
        <taxon>Ascomycota</taxon>
        <taxon>Pezizomycotina</taxon>
        <taxon>Dothideomycetes</taxon>
        <taxon>Pleosporomycetidae</taxon>
        <taxon>Pleosporales</taxon>
        <taxon>Pleosporineae</taxon>
        <taxon>Didymellaceae</taxon>
        <taxon>Didymella</taxon>
    </lineage>
</organism>
<sequence length="190" mass="20981">MLRPTSFLWGLSVSCTLAAADIDLTARYILTNLLLSSSQSLSSTLFNDTLLVTSGTSESSQTWYLSGTSTPSHYRLHTAQKGEQYALDVDNYNGKNAIDMHFYAVQDRTGQYWSFNKQGDGTFKISNNYTGSSIFLDLDEDTLKPTLRAGDGEGTKWTMKSDADSDGGSDQVGDAFDECNGVFIRVRVRY</sequence>